<gene>
    <name evidence="2" type="ORF">SCHCODRAFT_108470</name>
</gene>
<evidence type="ECO:0000256" key="1">
    <source>
        <dbReference type="SAM" id="MobiDB-lite"/>
    </source>
</evidence>
<evidence type="ECO:0008006" key="4">
    <source>
        <dbReference type="Google" id="ProtNLM"/>
    </source>
</evidence>
<organism evidence="3">
    <name type="scientific">Schizophyllum commune (strain H4-8 / FGSC 9210)</name>
    <name type="common">Split gill fungus</name>
    <dbReference type="NCBI Taxonomy" id="578458"/>
    <lineage>
        <taxon>Eukaryota</taxon>
        <taxon>Fungi</taxon>
        <taxon>Dikarya</taxon>
        <taxon>Basidiomycota</taxon>
        <taxon>Agaricomycotina</taxon>
        <taxon>Agaricomycetes</taxon>
        <taxon>Agaricomycetidae</taxon>
        <taxon>Agaricales</taxon>
        <taxon>Schizophyllaceae</taxon>
        <taxon>Schizophyllum</taxon>
    </lineage>
</organism>
<evidence type="ECO:0000313" key="3">
    <source>
        <dbReference type="Proteomes" id="UP000007431"/>
    </source>
</evidence>
<reference evidence="2 3" key="1">
    <citation type="journal article" date="2010" name="Nat. Biotechnol.">
        <title>Genome sequence of the model mushroom Schizophyllum commune.</title>
        <authorList>
            <person name="Ohm R.A."/>
            <person name="de Jong J.F."/>
            <person name="Lugones L.G."/>
            <person name="Aerts A."/>
            <person name="Kothe E."/>
            <person name="Stajich J.E."/>
            <person name="de Vries R.P."/>
            <person name="Record E."/>
            <person name="Levasseur A."/>
            <person name="Baker S.E."/>
            <person name="Bartholomew K.A."/>
            <person name="Coutinho P.M."/>
            <person name="Erdmann S."/>
            <person name="Fowler T.J."/>
            <person name="Gathman A.C."/>
            <person name="Lombard V."/>
            <person name="Henrissat B."/>
            <person name="Knabe N."/>
            <person name="Kuees U."/>
            <person name="Lilly W.W."/>
            <person name="Lindquist E."/>
            <person name="Lucas S."/>
            <person name="Magnuson J.K."/>
            <person name="Piumi F."/>
            <person name="Raudaskoski M."/>
            <person name="Salamov A."/>
            <person name="Schmutz J."/>
            <person name="Schwarze F.W.M.R."/>
            <person name="vanKuyk P.A."/>
            <person name="Horton J.S."/>
            <person name="Grigoriev I.V."/>
            <person name="Woesten H.A.B."/>
        </authorList>
    </citation>
    <scope>NUCLEOTIDE SEQUENCE [LARGE SCALE GENOMIC DNA]</scope>
    <source>
        <strain evidence="3">H4-8 / FGSC 9210</strain>
    </source>
</reference>
<name>D8Q244_SCHCM</name>
<evidence type="ECO:0000313" key="2">
    <source>
        <dbReference type="EMBL" id="EFI98618.1"/>
    </source>
</evidence>
<dbReference type="InParanoid" id="D8Q244"/>
<feature type="region of interest" description="Disordered" evidence="1">
    <location>
        <begin position="564"/>
        <end position="585"/>
    </location>
</feature>
<proteinExistence type="predicted"/>
<sequence>MRADIATLSLHRSGHVPSPEEAYLLKKRIAIFEEEISASPSSTSALADHLALHKALLSPIRRLYPEILSYIFTLATPEDWYEKKSGTIAHPCTQICFLWREITIGTPVLWSTINIFVGMPDEERLFGFDPDEEDEDDSGIPVSDFFESDSIDANPYTWYEEEDAGDSDDDDNGASSGTVAEEKWALITTTYIERSAQRPLSITYGAGREYVNRSASSERSWRLLAQEKARWMSADLTVPVEVFRVKGPSRPVPLLESLRLSLYSEAHDQYSPLDFFWDAPLLRQIVIDPHAIPTGEETILPPWCPTDLCVCGHTPRPYNVIDAGRLIRQCASTLENGGIWVSQITGDEDVPPALMTDFPALRSLVVLDEAFEMLGFIRSAPELQSVLLRETTSARTGLLQLQAFSAMLARASWPSLTSLTLLDVRAPPEAAIECLRAASMLSELVIRDEDLMRYLSQEEERSGPMGMNSDLLRALTRSPDKPDSCELLPNLSRLEVHGIRGDHMIATAAKELVQIFADMIYSRAHALHGHESLQTLTEFSSSVTPLDKLTIDYVQEFGNDISHLSTSRTADEGDERTSFSVSPPK</sequence>
<feature type="non-terminal residue" evidence="2">
    <location>
        <position position="585"/>
    </location>
</feature>
<keyword evidence="3" id="KW-1185">Reference proteome</keyword>
<dbReference type="Proteomes" id="UP000007431">
    <property type="component" value="Unassembled WGS sequence"/>
</dbReference>
<dbReference type="VEuPathDB" id="FungiDB:SCHCODRAFT_02687043"/>
<dbReference type="HOGENOM" id="CLU_018544_13_0_1"/>
<dbReference type="AlphaFoldDB" id="D8Q244"/>
<dbReference type="EMBL" id="GL377305">
    <property type="protein sequence ID" value="EFI98618.1"/>
    <property type="molecule type" value="Genomic_DNA"/>
</dbReference>
<accession>D8Q244</accession>
<feature type="compositionally biased region" description="Acidic residues" evidence="1">
    <location>
        <begin position="129"/>
        <end position="138"/>
    </location>
</feature>
<feature type="region of interest" description="Disordered" evidence="1">
    <location>
        <begin position="127"/>
        <end position="149"/>
    </location>
</feature>
<dbReference type="OrthoDB" id="3365698at2759"/>
<dbReference type="GeneID" id="9596052"/>
<protein>
    <recommendedName>
        <fullName evidence="4">F-box domain-containing protein</fullName>
    </recommendedName>
</protein>
<dbReference type="KEGG" id="scm:SCHCO_02687043"/>